<dbReference type="PROSITE" id="PS51755">
    <property type="entry name" value="OMPR_PHOB"/>
    <property type="match status" value="1"/>
</dbReference>
<dbReference type="SUPFAM" id="SSF46894">
    <property type="entry name" value="C-terminal effector domain of the bipartite response regulators"/>
    <property type="match status" value="1"/>
</dbReference>
<protein>
    <submittedName>
        <fullName evidence="4">Transcriptional regulator</fullName>
    </submittedName>
</protein>
<accession>A0A1V2KJ62</accession>
<keyword evidence="1 2" id="KW-0238">DNA-binding</keyword>
<dbReference type="SMART" id="SM00862">
    <property type="entry name" value="Trans_reg_C"/>
    <property type="match status" value="1"/>
</dbReference>
<sequence length="135" mass="14818">MMAVMDDGGTTTSLVFGRWTLHDHGRLTGEGSDVQLPPKEWQVLRLLLVSGGALMTKDRLLELAWPQGEVAEESLTRCIYSLRKYLGVDKGFIKTIYGQGYRFTCTVNTVVHASGLREYVCSVCGQVSQGSVNCG</sequence>
<dbReference type="Pfam" id="PF00486">
    <property type="entry name" value="Trans_reg_C"/>
    <property type="match status" value="1"/>
</dbReference>
<dbReference type="Gene3D" id="1.10.10.10">
    <property type="entry name" value="Winged helix-like DNA-binding domain superfamily/Winged helix DNA-binding domain"/>
    <property type="match status" value="1"/>
</dbReference>
<name>A0A1V2KJ62_PSECE</name>
<dbReference type="EMBL" id="MNPW01000001">
    <property type="protein sequence ID" value="ONH57126.1"/>
    <property type="molecule type" value="Genomic_DNA"/>
</dbReference>
<organism evidence="4 5">
    <name type="scientific">Pseudomonas cedrina subsp. cedrina</name>
    <dbReference type="NCBI Taxonomy" id="76762"/>
    <lineage>
        <taxon>Bacteria</taxon>
        <taxon>Pseudomonadati</taxon>
        <taxon>Pseudomonadota</taxon>
        <taxon>Gammaproteobacteria</taxon>
        <taxon>Pseudomonadales</taxon>
        <taxon>Pseudomonadaceae</taxon>
        <taxon>Pseudomonas</taxon>
    </lineage>
</organism>
<feature type="DNA-binding region" description="OmpR/PhoB-type" evidence="2">
    <location>
        <begin position="9"/>
        <end position="105"/>
    </location>
</feature>
<dbReference type="GO" id="GO:0003677">
    <property type="term" value="F:DNA binding"/>
    <property type="evidence" value="ECO:0007669"/>
    <property type="project" value="UniProtKB-UniRule"/>
</dbReference>
<dbReference type="Proteomes" id="UP000189295">
    <property type="component" value="Unassembled WGS sequence"/>
</dbReference>
<dbReference type="InterPro" id="IPR016032">
    <property type="entry name" value="Sig_transdc_resp-reg_C-effctor"/>
</dbReference>
<dbReference type="InterPro" id="IPR036388">
    <property type="entry name" value="WH-like_DNA-bd_sf"/>
</dbReference>
<dbReference type="InterPro" id="IPR001867">
    <property type="entry name" value="OmpR/PhoB-type_DNA-bd"/>
</dbReference>
<evidence type="ECO:0000256" key="2">
    <source>
        <dbReference type="PROSITE-ProRule" id="PRU01091"/>
    </source>
</evidence>
<gene>
    <name evidence="4" type="ORF">BLL36_00245</name>
</gene>
<evidence type="ECO:0000256" key="1">
    <source>
        <dbReference type="ARBA" id="ARBA00023125"/>
    </source>
</evidence>
<dbReference type="GO" id="GO:0006355">
    <property type="term" value="P:regulation of DNA-templated transcription"/>
    <property type="evidence" value="ECO:0007669"/>
    <property type="project" value="InterPro"/>
</dbReference>
<comment type="caution">
    <text evidence="4">The sequence shown here is derived from an EMBL/GenBank/DDBJ whole genome shotgun (WGS) entry which is preliminary data.</text>
</comment>
<evidence type="ECO:0000259" key="3">
    <source>
        <dbReference type="PROSITE" id="PS51755"/>
    </source>
</evidence>
<feature type="domain" description="OmpR/PhoB-type" evidence="3">
    <location>
        <begin position="9"/>
        <end position="105"/>
    </location>
</feature>
<reference evidence="4 5" key="1">
    <citation type="submission" date="2016-10" db="EMBL/GenBank/DDBJ databases">
        <title>Pseudomonas lactis sp. nov. and Pseudomonas paralactis sp. nov., isolated from bovine raw milk.</title>
        <authorList>
            <person name="Von Neubeck M."/>
            <person name="Huptas C."/>
            <person name="Glueck C."/>
            <person name="Krewinkel M."/>
            <person name="Stoeckel M."/>
            <person name="Stressler T."/>
            <person name="Fischer L."/>
            <person name="Hinrichs J."/>
            <person name="Scherer S."/>
            <person name="Wenning M."/>
        </authorList>
    </citation>
    <scope>NUCLEOTIDE SEQUENCE [LARGE SCALE GENOMIC DNA]</scope>
    <source>
        <strain evidence="4 5">DSM 17516</strain>
    </source>
</reference>
<evidence type="ECO:0000313" key="4">
    <source>
        <dbReference type="EMBL" id="ONH57126.1"/>
    </source>
</evidence>
<dbReference type="AlphaFoldDB" id="A0A1V2KJ62"/>
<evidence type="ECO:0000313" key="5">
    <source>
        <dbReference type="Proteomes" id="UP000189295"/>
    </source>
</evidence>
<dbReference type="GO" id="GO:0000160">
    <property type="term" value="P:phosphorelay signal transduction system"/>
    <property type="evidence" value="ECO:0007669"/>
    <property type="project" value="InterPro"/>
</dbReference>
<dbReference type="CDD" id="cd00383">
    <property type="entry name" value="trans_reg_C"/>
    <property type="match status" value="1"/>
</dbReference>
<proteinExistence type="predicted"/>